<dbReference type="EMBL" id="SWCI01000005">
    <property type="protein sequence ID" value="TKB48986.1"/>
    <property type="molecule type" value="Genomic_DNA"/>
</dbReference>
<keyword evidence="3" id="KW-1185">Reference proteome</keyword>
<evidence type="ECO:0000256" key="1">
    <source>
        <dbReference type="SAM" id="Phobius"/>
    </source>
</evidence>
<keyword evidence="1" id="KW-0812">Transmembrane</keyword>
<keyword evidence="1" id="KW-0472">Membrane</keyword>
<protein>
    <submittedName>
        <fullName evidence="2">DUF58 domain-containing protein</fullName>
    </submittedName>
</protein>
<sequence>MTIPRFWQPPLLKAAPSVRLEHNDILILPSGFGVFYLGLAGVLFVFGSNYQNNLVLMLALLMFSLFSSCLLLCFRNLSGLTLRFAPGRADFAGQQVGFPVELSSDRHRHALSLTLEQGTGQRLSLLSSPGRRLELNRLGTRRGRLQPGRVRISSRYPLGLCRVWAHIHPEVACWVWPAPEAEQSAGQPAPALPAGAAQWQELEGLSPWQPGHSLSRVDWKQLARQRGKMLKQFSEQSQEACWLELDPGHPQLERHLSLLAAAALHCQQAGIPFGLRGSKPAIPPSLAAEQLSRVLDRLAGVPHAH</sequence>
<keyword evidence="1" id="KW-1133">Transmembrane helix</keyword>
<evidence type="ECO:0000313" key="3">
    <source>
        <dbReference type="Proteomes" id="UP000305674"/>
    </source>
</evidence>
<dbReference type="PANTHER" id="PTHR34351">
    <property type="entry name" value="SLR1927 PROTEIN-RELATED"/>
    <property type="match status" value="1"/>
</dbReference>
<accession>A0A4U1BDE2</accession>
<evidence type="ECO:0000313" key="2">
    <source>
        <dbReference type="EMBL" id="TKB48986.1"/>
    </source>
</evidence>
<organism evidence="2 3">
    <name type="scientific">Ferrimonas sediminicola</name>
    <dbReference type="NCBI Taxonomy" id="2569538"/>
    <lineage>
        <taxon>Bacteria</taxon>
        <taxon>Pseudomonadati</taxon>
        <taxon>Pseudomonadota</taxon>
        <taxon>Gammaproteobacteria</taxon>
        <taxon>Alteromonadales</taxon>
        <taxon>Ferrimonadaceae</taxon>
        <taxon>Ferrimonas</taxon>
    </lineage>
</organism>
<comment type="caution">
    <text evidence="2">The sequence shown here is derived from an EMBL/GenBank/DDBJ whole genome shotgun (WGS) entry which is preliminary data.</text>
</comment>
<dbReference type="OrthoDB" id="5298497at2"/>
<dbReference type="PANTHER" id="PTHR34351:SF1">
    <property type="entry name" value="SLR1927 PROTEIN"/>
    <property type="match status" value="1"/>
</dbReference>
<gene>
    <name evidence="2" type="ORF">FCL40_10120</name>
</gene>
<proteinExistence type="predicted"/>
<reference evidence="2 3" key="1">
    <citation type="submission" date="2019-04" db="EMBL/GenBank/DDBJ databases">
        <authorList>
            <person name="Hwang J.C."/>
        </authorList>
    </citation>
    <scope>NUCLEOTIDE SEQUENCE [LARGE SCALE GENOMIC DNA]</scope>
    <source>
        <strain evidence="2 3">IMCC35001</strain>
    </source>
</reference>
<dbReference type="RefSeq" id="WP_136853179.1">
    <property type="nucleotide sequence ID" value="NZ_SWCI01000005.1"/>
</dbReference>
<dbReference type="Proteomes" id="UP000305674">
    <property type="component" value="Unassembled WGS sequence"/>
</dbReference>
<dbReference type="AlphaFoldDB" id="A0A4U1BDE2"/>
<name>A0A4U1BDE2_9GAMM</name>
<feature type="transmembrane region" description="Helical" evidence="1">
    <location>
        <begin position="25"/>
        <end position="48"/>
    </location>
</feature>
<feature type="transmembrane region" description="Helical" evidence="1">
    <location>
        <begin position="54"/>
        <end position="74"/>
    </location>
</feature>